<dbReference type="InterPro" id="IPR055132">
    <property type="entry name" value="RNase_J_b_CASP"/>
</dbReference>
<evidence type="ECO:0000259" key="1">
    <source>
        <dbReference type="Pfam" id="PF22505"/>
    </source>
</evidence>
<feature type="domain" description="Ribonuclease J beta-CASP" evidence="1">
    <location>
        <begin position="1"/>
        <end position="84"/>
    </location>
</feature>
<reference evidence="2 3" key="1">
    <citation type="submission" date="2018-06" db="EMBL/GenBank/DDBJ databases">
        <authorList>
            <consortium name="Pathogen Informatics"/>
            <person name="Doyle S."/>
        </authorList>
    </citation>
    <scope>NUCLEOTIDE SEQUENCE [LARGE SCALE GENOMIC DNA]</scope>
    <source>
        <strain evidence="2 3">NCTC5664</strain>
    </source>
</reference>
<dbReference type="Gene3D" id="3.40.50.10710">
    <property type="entry name" value="Metallo-hydrolase/oxidoreductase"/>
    <property type="match status" value="1"/>
</dbReference>
<dbReference type="AlphaFoldDB" id="A0A380E1G7"/>
<evidence type="ECO:0000313" key="3">
    <source>
        <dbReference type="Proteomes" id="UP000254502"/>
    </source>
</evidence>
<organism evidence="2 3">
    <name type="scientific">Staphylococcus aureus</name>
    <dbReference type="NCBI Taxonomy" id="1280"/>
    <lineage>
        <taxon>Bacteria</taxon>
        <taxon>Bacillati</taxon>
        <taxon>Bacillota</taxon>
        <taxon>Bacilli</taxon>
        <taxon>Bacillales</taxon>
        <taxon>Staphylococcaceae</taxon>
        <taxon>Staphylococcus</taxon>
    </lineage>
</organism>
<dbReference type="GO" id="GO:0016787">
    <property type="term" value="F:hydrolase activity"/>
    <property type="evidence" value="ECO:0007669"/>
    <property type="project" value="UniProtKB-KW"/>
</dbReference>
<name>A0A380E1G7_STAAU</name>
<dbReference type="InterPro" id="IPR042173">
    <property type="entry name" value="RNase_J_2"/>
</dbReference>
<dbReference type="EMBL" id="UHAQ01000003">
    <property type="protein sequence ID" value="SUK83166.1"/>
    <property type="molecule type" value="Genomic_DNA"/>
</dbReference>
<dbReference type="InterPro" id="IPR036866">
    <property type="entry name" value="RibonucZ/Hydroxyglut_hydro"/>
</dbReference>
<dbReference type="PANTHER" id="PTHR43694">
    <property type="entry name" value="RIBONUCLEASE J"/>
    <property type="match status" value="1"/>
</dbReference>
<proteinExistence type="predicted"/>
<gene>
    <name evidence="2" type="ORF">NCTC5664_02511</name>
</gene>
<dbReference type="PANTHER" id="PTHR43694:SF1">
    <property type="entry name" value="RIBONUCLEASE J"/>
    <property type="match status" value="1"/>
</dbReference>
<dbReference type="Proteomes" id="UP000254502">
    <property type="component" value="Unassembled WGS sequence"/>
</dbReference>
<keyword evidence="2" id="KW-0378">Hydrolase</keyword>
<sequence length="86" mass="9431">MENNIKIGMELGYIKAPPETFIEPNKINTVPKHELLILCTGSQGEPMAALSRIANGTHKQIKIIPEDTVVFSSSPIPGNTKVLQNY</sequence>
<dbReference type="SUPFAM" id="SSF56281">
    <property type="entry name" value="Metallo-hydrolase/oxidoreductase"/>
    <property type="match status" value="1"/>
</dbReference>
<protein>
    <submittedName>
        <fullName evidence="2">Hydrolase</fullName>
        <ecNumber evidence="2">3.1.-.-</ecNumber>
    </submittedName>
</protein>
<evidence type="ECO:0000313" key="2">
    <source>
        <dbReference type="EMBL" id="SUK83166.1"/>
    </source>
</evidence>
<dbReference type="Pfam" id="PF22505">
    <property type="entry name" value="RNase_J_b_CASP"/>
    <property type="match status" value="1"/>
</dbReference>
<accession>A0A380E1G7</accession>
<dbReference type="EC" id="3.1.-.-" evidence="2"/>